<organism evidence="1 2">
    <name type="scientific">Pseudoalteromonas luteoviolacea</name>
    <dbReference type="NCBI Taxonomy" id="43657"/>
    <lineage>
        <taxon>Bacteria</taxon>
        <taxon>Pseudomonadati</taxon>
        <taxon>Pseudomonadota</taxon>
        <taxon>Gammaproteobacteria</taxon>
        <taxon>Alteromonadales</taxon>
        <taxon>Pseudoalteromonadaceae</taxon>
        <taxon>Pseudoalteromonas</taxon>
    </lineage>
</organism>
<protein>
    <submittedName>
        <fullName evidence="1">Uncharacterized protein</fullName>
    </submittedName>
</protein>
<evidence type="ECO:0000313" key="2">
    <source>
        <dbReference type="Proteomes" id="UP000031327"/>
    </source>
</evidence>
<evidence type="ECO:0000313" key="1">
    <source>
        <dbReference type="EMBL" id="KID57595.1"/>
    </source>
</evidence>
<name>A0A0C1QE44_9GAMM</name>
<dbReference type="Gene3D" id="3.40.1760.20">
    <property type="match status" value="1"/>
</dbReference>
<dbReference type="Proteomes" id="UP000031327">
    <property type="component" value="Unassembled WGS sequence"/>
</dbReference>
<accession>A0A0C1QE44</accession>
<sequence>MFNFHSKLILETWTYKVVKRKLYIAAYDEAEWPMDTMYYATQNPDASDVLVVEAKELSWFLNTTLIKNLDKQNESEIHLGEDDWIPIVATRKACIKIIENWLHMSGDVKQPLVIDKLLALFKRSINDEKIAVYFIYQ</sequence>
<dbReference type="EMBL" id="JWIC01000005">
    <property type="protein sequence ID" value="KID57595.1"/>
    <property type="molecule type" value="Genomic_DNA"/>
</dbReference>
<gene>
    <name evidence="1" type="ORF">JF50_10485</name>
</gene>
<proteinExistence type="predicted"/>
<dbReference type="AlphaFoldDB" id="A0A0C1QE44"/>
<comment type="caution">
    <text evidence="1">The sequence shown here is derived from an EMBL/GenBank/DDBJ whole genome shotgun (WGS) entry which is preliminary data.</text>
</comment>
<reference evidence="1 2" key="1">
    <citation type="submission" date="2014-12" db="EMBL/GenBank/DDBJ databases">
        <title>Draft Genome Sequence of Pseudoalteromonas luteoviolacea HI1.</title>
        <authorList>
            <person name="Asahina A.Y."/>
            <person name="Hadfield M.G."/>
        </authorList>
    </citation>
    <scope>NUCLEOTIDE SEQUENCE [LARGE SCALE GENOMIC DNA]</scope>
    <source>
        <strain evidence="1 2">HI1</strain>
    </source>
</reference>
<dbReference type="InterPro" id="IPR038223">
    <property type="entry name" value="DMP12_sf"/>
</dbReference>